<dbReference type="AlphaFoldDB" id="A0A927ZUK8"/>
<protein>
    <submittedName>
        <fullName evidence="2">Uncharacterized protein</fullName>
    </submittedName>
</protein>
<keyword evidence="1" id="KW-1133">Transmembrane helix</keyword>
<proteinExistence type="predicted"/>
<dbReference type="EMBL" id="SVBY01000029">
    <property type="protein sequence ID" value="MBE6092585.1"/>
    <property type="molecule type" value="Genomic_DNA"/>
</dbReference>
<name>A0A927ZUK8_SELRU</name>
<organism evidence="2 3">
    <name type="scientific">Selenomonas ruminantium</name>
    <dbReference type="NCBI Taxonomy" id="971"/>
    <lineage>
        <taxon>Bacteria</taxon>
        <taxon>Bacillati</taxon>
        <taxon>Bacillota</taxon>
        <taxon>Negativicutes</taxon>
        <taxon>Selenomonadales</taxon>
        <taxon>Selenomonadaceae</taxon>
        <taxon>Selenomonas</taxon>
    </lineage>
</organism>
<evidence type="ECO:0000313" key="2">
    <source>
        <dbReference type="EMBL" id="MBE6092585.1"/>
    </source>
</evidence>
<dbReference type="Proteomes" id="UP000761380">
    <property type="component" value="Unassembled WGS sequence"/>
</dbReference>
<feature type="transmembrane region" description="Helical" evidence="1">
    <location>
        <begin position="6"/>
        <end position="21"/>
    </location>
</feature>
<sequence>MLVYILAAIGIFLLLLLYHYLPNKKIFACFCLTLLLAGGIAYKFWPAPPPTPAPISEQERYELMQQQQIFAAWYADYQRDLDELDRNWRWYHQIIENFKSDNISIQTTFVRLKQLDQDSQQLRDRIALHAPPVALNDGCYDLLTEVVNKTNAYADAQYRTIALTRAAADPANLKTDNQAEQSRMLQTIMIRESPVGLYTAKEITAIRQYLDIPEEKSE</sequence>
<evidence type="ECO:0000313" key="3">
    <source>
        <dbReference type="Proteomes" id="UP000761380"/>
    </source>
</evidence>
<feature type="transmembrane region" description="Helical" evidence="1">
    <location>
        <begin position="26"/>
        <end position="45"/>
    </location>
</feature>
<gene>
    <name evidence="2" type="ORF">E7201_05390</name>
</gene>
<comment type="caution">
    <text evidence="2">The sequence shown here is derived from an EMBL/GenBank/DDBJ whole genome shotgun (WGS) entry which is preliminary data.</text>
</comment>
<keyword evidence="1" id="KW-0812">Transmembrane</keyword>
<accession>A0A927ZUK8</accession>
<keyword evidence="1" id="KW-0472">Membrane</keyword>
<reference evidence="2" key="1">
    <citation type="submission" date="2019-04" db="EMBL/GenBank/DDBJ databases">
        <title>Evolution of Biomass-Degrading Anaerobic Consortia Revealed by Metagenomics.</title>
        <authorList>
            <person name="Peng X."/>
        </authorList>
    </citation>
    <scope>NUCLEOTIDE SEQUENCE</scope>
    <source>
        <strain evidence="2">SIG240</strain>
    </source>
</reference>
<evidence type="ECO:0000256" key="1">
    <source>
        <dbReference type="SAM" id="Phobius"/>
    </source>
</evidence>